<evidence type="ECO:0008006" key="4">
    <source>
        <dbReference type="Google" id="ProtNLM"/>
    </source>
</evidence>
<dbReference type="EMBL" id="LN606600">
    <property type="protein sequence ID" value="CEF39555.1"/>
    <property type="molecule type" value="Genomic_DNA"/>
</dbReference>
<dbReference type="KEGG" id="asz:ASN_107"/>
<name>A0A0U5B4U4_9PROT</name>
<evidence type="ECO:0000313" key="2">
    <source>
        <dbReference type="EMBL" id="CEF39555.1"/>
    </source>
</evidence>
<proteinExistence type="predicted"/>
<evidence type="ECO:0000256" key="1">
    <source>
        <dbReference type="SAM" id="Phobius"/>
    </source>
</evidence>
<keyword evidence="1" id="KW-0472">Membrane</keyword>
<dbReference type="AlphaFoldDB" id="A0A0U5B4U4"/>
<dbReference type="PATRIC" id="fig|446692.3.peg.43"/>
<protein>
    <recommendedName>
        <fullName evidence="4">DUF3649 domain-containing protein</fullName>
    </recommendedName>
</protein>
<keyword evidence="3" id="KW-1185">Reference proteome</keyword>
<feature type="transmembrane region" description="Helical" evidence="1">
    <location>
        <begin position="56"/>
        <end position="75"/>
    </location>
</feature>
<gene>
    <name evidence="2" type="ORF">ASN_107</name>
</gene>
<accession>A0A0U5B4U4</accession>
<reference evidence="3" key="1">
    <citation type="submission" date="2014-09" db="EMBL/GenBank/DDBJ databases">
        <authorList>
            <person name="Illeghems K.G."/>
        </authorList>
    </citation>
    <scope>NUCLEOTIDE SEQUENCE [LARGE SCALE GENOMIC DNA]</scope>
    <source>
        <strain evidence="3">108B</strain>
    </source>
</reference>
<dbReference type="Proteomes" id="UP000056109">
    <property type="component" value="Chromosome I"/>
</dbReference>
<feature type="transmembrane region" description="Helical" evidence="1">
    <location>
        <begin position="82"/>
        <end position="102"/>
    </location>
</feature>
<keyword evidence="1" id="KW-0812">Transmembrane</keyword>
<sequence>MTVSFPMISSFALRKHAILAITARVVAGVGGGYASSALLAIAAASALPLSRPEAAILSTLLALICWPVMMILCFSARTAVHAWGATVAFCLVVGAVAILAGWRP</sequence>
<organism evidence="2 3">
    <name type="scientific">Acetobacter senegalensis</name>
    <dbReference type="NCBI Taxonomy" id="446692"/>
    <lineage>
        <taxon>Bacteria</taxon>
        <taxon>Pseudomonadati</taxon>
        <taxon>Pseudomonadota</taxon>
        <taxon>Alphaproteobacteria</taxon>
        <taxon>Acetobacterales</taxon>
        <taxon>Acetobacteraceae</taxon>
        <taxon>Acetobacter</taxon>
    </lineage>
</organism>
<evidence type="ECO:0000313" key="3">
    <source>
        <dbReference type="Proteomes" id="UP000056109"/>
    </source>
</evidence>
<keyword evidence="1" id="KW-1133">Transmembrane helix</keyword>